<protein>
    <submittedName>
        <fullName evidence="1">Uncharacterized protein</fullName>
    </submittedName>
</protein>
<reference evidence="1" key="1">
    <citation type="journal article" date="2019" name="bioRxiv">
        <title>The Genome of the Zebra Mussel, Dreissena polymorpha: A Resource for Invasive Species Research.</title>
        <authorList>
            <person name="McCartney M.A."/>
            <person name="Auch B."/>
            <person name="Kono T."/>
            <person name="Mallez S."/>
            <person name="Zhang Y."/>
            <person name="Obille A."/>
            <person name="Becker A."/>
            <person name="Abrahante J.E."/>
            <person name="Garbe J."/>
            <person name="Badalamenti J.P."/>
            <person name="Herman A."/>
            <person name="Mangelson H."/>
            <person name="Liachko I."/>
            <person name="Sullivan S."/>
            <person name="Sone E.D."/>
            <person name="Koren S."/>
            <person name="Silverstein K.A.T."/>
            <person name="Beckman K.B."/>
            <person name="Gohl D.M."/>
        </authorList>
    </citation>
    <scope>NUCLEOTIDE SEQUENCE</scope>
    <source>
        <strain evidence="1">Duluth1</strain>
        <tissue evidence="1">Whole animal</tissue>
    </source>
</reference>
<reference evidence="1" key="2">
    <citation type="submission" date="2020-11" db="EMBL/GenBank/DDBJ databases">
        <authorList>
            <person name="McCartney M.A."/>
            <person name="Auch B."/>
            <person name="Kono T."/>
            <person name="Mallez S."/>
            <person name="Becker A."/>
            <person name="Gohl D.M."/>
            <person name="Silverstein K.A.T."/>
            <person name="Koren S."/>
            <person name="Bechman K.B."/>
            <person name="Herman A."/>
            <person name="Abrahante J.E."/>
            <person name="Garbe J."/>
        </authorList>
    </citation>
    <scope>NUCLEOTIDE SEQUENCE</scope>
    <source>
        <strain evidence="1">Duluth1</strain>
        <tissue evidence="1">Whole animal</tissue>
    </source>
</reference>
<accession>A0A9D4IVW9</accession>
<dbReference type="EMBL" id="JAIWYP010000008">
    <property type="protein sequence ID" value="KAH3790221.1"/>
    <property type="molecule type" value="Genomic_DNA"/>
</dbReference>
<comment type="caution">
    <text evidence="1">The sequence shown here is derived from an EMBL/GenBank/DDBJ whole genome shotgun (WGS) entry which is preliminary data.</text>
</comment>
<gene>
    <name evidence="1" type="ORF">DPMN_168417</name>
</gene>
<organism evidence="1 2">
    <name type="scientific">Dreissena polymorpha</name>
    <name type="common">Zebra mussel</name>
    <name type="synonym">Mytilus polymorpha</name>
    <dbReference type="NCBI Taxonomy" id="45954"/>
    <lineage>
        <taxon>Eukaryota</taxon>
        <taxon>Metazoa</taxon>
        <taxon>Spiralia</taxon>
        <taxon>Lophotrochozoa</taxon>
        <taxon>Mollusca</taxon>
        <taxon>Bivalvia</taxon>
        <taxon>Autobranchia</taxon>
        <taxon>Heteroconchia</taxon>
        <taxon>Euheterodonta</taxon>
        <taxon>Imparidentia</taxon>
        <taxon>Neoheterodontei</taxon>
        <taxon>Myida</taxon>
        <taxon>Dreissenoidea</taxon>
        <taxon>Dreissenidae</taxon>
        <taxon>Dreissena</taxon>
    </lineage>
</organism>
<sequence>MREREITMREREITMREREIAMREREITMREREIGIIFSHGNLLPLHRVFTYTPSYAQWSNMRKRYATSR</sequence>
<name>A0A9D4IVW9_DREPO</name>
<keyword evidence="2" id="KW-1185">Reference proteome</keyword>
<evidence type="ECO:0000313" key="2">
    <source>
        <dbReference type="Proteomes" id="UP000828390"/>
    </source>
</evidence>
<dbReference type="Proteomes" id="UP000828390">
    <property type="component" value="Unassembled WGS sequence"/>
</dbReference>
<dbReference type="AlphaFoldDB" id="A0A9D4IVW9"/>
<evidence type="ECO:0000313" key="1">
    <source>
        <dbReference type="EMBL" id="KAH3790221.1"/>
    </source>
</evidence>
<proteinExistence type="predicted"/>